<dbReference type="SMART" id="SM00116">
    <property type="entry name" value="CBS"/>
    <property type="match status" value="2"/>
</dbReference>
<dbReference type="InterPro" id="IPR044725">
    <property type="entry name" value="CBSX3_CBS_dom"/>
</dbReference>
<protein>
    <submittedName>
        <fullName evidence="4">CBS domain protein</fullName>
    </submittedName>
</protein>
<evidence type="ECO:0000259" key="3">
    <source>
        <dbReference type="PROSITE" id="PS51371"/>
    </source>
</evidence>
<dbReference type="Proteomes" id="UP000256485">
    <property type="component" value="Unassembled WGS sequence"/>
</dbReference>
<feature type="domain" description="CBS" evidence="3">
    <location>
        <begin position="75"/>
        <end position="130"/>
    </location>
</feature>
<organism evidence="4 5">
    <name type="scientific">Thermasporomyces composti</name>
    <dbReference type="NCBI Taxonomy" id="696763"/>
    <lineage>
        <taxon>Bacteria</taxon>
        <taxon>Bacillati</taxon>
        <taxon>Actinomycetota</taxon>
        <taxon>Actinomycetes</taxon>
        <taxon>Propionibacteriales</taxon>
        <taxon>Nocardioidaceae</taxon>
        <taxon>Thermasporomyces</taxon>
    </lineage>
</organism>
<keyword evidence="5" id="KW-1185">Reference proteome</keyword>
<dbReference type="PANTHER" id="PTHR43080:SF2">
    <property type="entry name" value="CBS DOMAIN-CONTAINING PROTEIN"/>
    <property type="match status" value="1"/>
</dbReference>
<dbReference type="Gene3D" id="3.10.580.10">
    <property type="entry name" value="CBS-domain"/>
    <property type="match status" value="1"/>
</dbReference>
<evidence type="ECO:0000256" key="2">
    <source>
        <dbReference type="PROSITE-ProRule" id="PRU00703"/>
    </source>
</evidence>
<evidence type="ECO:0000256" key="1">
    <source>
        <dbReference type="ARBA" id="ARBA00023122"/>
    </source>
</evidence>
<reference evidence="4 5" key="1">
    <citation type="submission" date="2018-08" db="EMBL/GenBank/DDBJ databases">
        <title>Sequencing the genomes of 1000 actinobacteria strains.</title>
        <authorList>
            <person name="Klenk H.-P."/>
        </authorList>
    </citation>
    <scope>NUCLEOTIDE SEQUENCE [LARGE SCALE GENOMIC DNA]</scope>
    <source>
        <strain evidence="4 5">DSM 22891</strain>
    </source>
</reference>
<gene>
    <name evidence="4" type="ORF">DFJ64_0869</name>
</gene>
<dbReference type="CDD" id="cd04623">
    <property type="entry name" value="CBS_pair_bac_euk"/>
    <property type="match status" value="1"/>
</dbReference>
<feature type="domain" description="CBS" evidence="3">
    <location>
        <begin position="7"/>
        <end position="66"/>
    </location>
</feature>
<proteinExistence type="predicted"/>
<keyword evidence="1 2" id="KW-0129">CBS domain</keyword>
<dbReference type="InterPro" id="IPR051257">
    <property type="entry name" value="Diverse_CBS-Domain"/>
</dbReference>
<dbReference type="EMBL" id="QTUC01000001">
    <property type="protein sequence ID" value="REF35489.1"/>
    <property type="molecule type" value="Genomic_DNA"/>
</dbReference>
<dbReference type="PROSITE" id="PS51371">
    <property type="entry name" value="CBS"/>
    <property type="match status" value="2"/>
</dbReference>
<dbReference type="AlphaFoldDB" id="A0A3D9V1Z4"/>
<evidence type="ECO:0000313" key="5">
    <source>
        <dbReference type="Proteomes" id="UP000256485"/>
    </source>
</evidence>
<dbReference type="Pfam" id="PF00571">
    <property type="entry name" value="CBS"/>
    <property type="match status" value="2"/>
</dbReference>
<dbReference type="InterPro" id="IPR000644">
    <property type="entry name" value="CBS_dom"/>
</dbReference>
<name>A0A3D9V1Z4_THECX</name>
<dbReference type="OrthoDB" id="9807125at2"/>
<comment type="caution">
    <text evidence="4">The sequence shown here is derived from an EMBL/GenBank/DDBJ whole genome shotgun (WGS) entry which is preliminary data.</text>
</comment>
<dbReference type="SUPFAM" id="SSF54631">
    <property type="entry name" value="CBS-domain pair"/>
    <property type="match status" value="1"/>
</dbReference>
<dbReference type="RefSeq" id="WP_115849269.1">
    <property type="nucleotide sequence ID" value="NZ_QTUC01000001.1"/>
</dbReference>
<dbReference type="PANTHER" id="PTHR43080">
    <property type="entry name" value="CBS DOMAIN-CONTAINING PROTEIN CBSX3, MITOCHONDRIAL"/>
    <property type="match status" value="1"/>
</dbReference>
<evidence type="ECO:0000313" key="4">
    <source>
        <dbReference type="EMBL" id="REF35489.1"/>
    </source>
</evidence>
<sequence length="143" mass="15631">MRISDVLRHKGVEVVTVSPSTPVRDLLRILAQHNIGAAVVSSDRMSIEGIVSERDIVRRLVDGTGILDQPVATIMTTDVHTCSPSATVDELMQLMTERRVRHVPVVVDGRLAGLVSIGDVVKTRIGELEFEREQLANYIAHAG</sequence>
<accession>A0A3D9V1Z4</accession>
<dbReference type="InterPro" id="IPR046342">
    <property type="entry name" value="CBS_dom_sf"/>
</dbReference>